<evidence type="ECO:0000313" key="4">
    <source>
        <dbReference type="WBParaSite" id="ACRNAN_Path_416.g1586.t1"/>
    </source>
</evidence>
<dbReference type="Proteomes" id="UP000887540">
    <property type="component" value="Unplaced"/>
</dbReference>
<protein>
    <submittedName>
        <fullName evidence="4">Uncharacterized protein</fullName>
    </submittedName>
</protein>
<accession>A0A914C6G5</accession>
<keyword evidence="3" id="KW-1185">Reference proteome</keyword>
<reference evidence="4" key="1">
    <citation type="submission" date="2022-11" db="UniProtKB">
        <authorList>
            <consortium name="WormBaseParasite"/>
        </authorList>
    </citation>
    <scope>IDENTIFICATION</scope>
</reference>
<feature type="region of interest" description="Disordered" evidence="1">
    <location>
        <begin position="141"/>
        <end position="160"/>
    </location>
</feature>
<dbReference type="AlphaFoldDB" id="A0A914C6G5"/>
<dbReference type="WBParaSite" id="ACRNAN_Path_416.g1586.t1">
    <property type="protein sequence ID" value="ACRNAN_Path_416.g1586.t1"/>
    <property type="gene ID" value="ACRNAN_Path_416.g1586"/>
</dbReference>
<evidence type="ECO:0000256" key="2">
    <source>
        <dbReference type="SAM" id="SignalP"/>
    </source>
</evidence>
<organism evidence="3 4">
    <name type="scientific">Acrobeloides nanus</name>
    <dbReference type="NCBI Taxonomy" id="290746"/>
    <lineage>
        <taxon>Eukaryota</taxon>
        <taxon>Metazoa</taxon>
        <taxon>Ecdysozoa</taxon>
        <taxon>Nematoda</taxon>
        <taxon>Chromadorea</taxon>
        <taxon>Rhabditida</taxon>
        <taxon>Tylenchina</taxon>
        <taxon>Cephalobomorpha</taxon>
        <taxon>Cephaloboidea</taxon>
        <taxon>Cephalobidae</taxon>
        <taxon>Acrobeloides</taxon>
    </lineage>
</organism>
<evidence type="ECO:0000313" key="3">
    <source>
        <dbReference type="Proteomes" id="UP000887540"/>
    </source>
</evidence>
<feature type="signal peptide" evidence="2">
    <location>
        <begin position="1"/>
        <end position="20"/>
    </location>
</feature>
<evidence type="ECO:0000256" key="1">
    <source>
        <dbReference type="SAM" id="MobiDB-lite"/>
    </source>
</evidence>
<name>A0A914C6G5_9BILA</name>
<proteinExistence type="predicted"/>
<keyword evidence="2" id="KW-0732">Signal</keyword>
<feature type="chain" id="PRO_5037287737" evidence="2">
    <location>
        <begin position="21"/>
        <end position="160"/>
    </location>
</feature>
<sequence>MGIVSRVLLFGFMVFGVIYGAPQIGGRGPKQPPPGGFPPIPPEIRQVLPSDTVTQLEAIHNDPNLDFMQKQQKIDQIMSSLPPETLDKIPPPPGFYNLPADVQQKLKDIQRNRTMTFEQKQQQTQQIIQSLPENLRRMLGPMGGGPPPRARMPPRAALYN</sequence>